<dbReference type="OrthoDB" id="5863171at2759"/>
<dbReference type="Gene3D" id="3.40.50.10540">
    <property type="entry name" value="Crotonobetainyl-coa:carnitine coa-transferase, domain 1"/>
    <property type="match status" value="1"/>
</dbReference>
<gene>
    <name evidence="2" type="ORF">SAPINGB_P003159</name>
</gene>
<reference evidence="2 3" key="1">
    <citation type="submission" date="2019-09" db="EMBL/GenBank/DDBJ databases">
        <authorList>
            <person name="Brejova B."/>
        </authorList>
    </citation>
    <scope>NUCLEOTIDE SEQUENCE [LARGE SCALE GENOMIC DNA]</scope>
</reference>
<dbReference type="Gene3D" id="3.30.1540.10">
    <property type="entry name" value="formyl-coa transferase, domain 3"/>
    <property type="match status" value="1"/>
</dbReference>
<dbReference type="RefSeq" id="XP_031853768.1">
    <property type="nucleotide sequence ID" value="XM_031997877.1"/>
</dbReference>
<proteinExistence type="inferred from homology"/>
<dbReference type="InterPro" id="IPR044855">
    <property type="entry name" value="CoA-Trfase_III_dom3_sf"/>
</dbReference>
<dbReference type="PANTHER" id="PTHR48228">
    <property type="entry name" value="SUCCINYL-COA--D-CITRAMALATE COA-TRANSFERASE"/>
    <property type="match status" value="1"/>
</dbReference>
<dbReference type="AlphaFoldDB" id="A0A5E8BM99"/>
<dbReference type="InterPro" id="IPR023606">
    <property type="entry name" value="CoA-Trfase_III_dom_1_sf"/>
</dbReference>
<name>A0A5E8BM99_9ASCO</name>
<dbReference type="GeneID" id="43581977"/>
<evidence type="ECO:0000313" key="3">
    <source>
        <dbReference type="Proteomes" id="UP000398389"/>
    </source>
</evidence>
<dbReference type="InterPro" id="IPR050509">
    <property type="entry name" value="CoA-transferase_III"/>
</dbReference>
<protein>
    <submittedName>
        <fullName evidence="2">Uncharacterized protein</fullName>
    </submittedName>
</protein>
<keyword evidence="3" id="KW-1185">Reference proteome</keyword>
<sequence length="395" mass="43232">MSQFLLRGVTVIELAGLAPGPLCGQMLADYGARVIRIDRTSVSVNPDQLTRGKQSVALDLRNPKGQEALRTMLESDKVDVLIDTYRPGVLERLNILPQQRLNGKEPLVVARLTGYGQTGELSNFAGHDINYLAASGVLGIVGPPNKPQAVPANILGDFAALSLPGFAAIVTALFSGLKNKNTKANNSPYTLVDVNIVDSLKYLAQFATYSKFGPYDPKNPQGSDEPIISIVPWNQPRGLNVLEGHSCPYYTVYATKDANENVTVGALEPQFYQQFLEMVVGKDEAAKLPSRDSPANWPILKDIFAKKFKEHGIEYWKKQALKYPDSCVMPISPLAHSSEIPNQIVQFDTQKKDIPGGQLLTPGKDTNAVLEEFLGGSWKSKYGSEFSKQAKLEKI</sequence>
<evidence type="ECO:0000313" key="2">
    <source>
        <dbReference type="EMBL" id="VVT51627.1"/>
    </source>
</evidence>
<dbReference type="SUPFAM" id="SSF89796">
    <property type="entry name" value="CoA-transferase family III (CaiB/BaiF)"/>
    <property type="match status" value="1"/>
</dbReference>
<dbReference type="Pfam" id="PF02515">
    <property type="entry name" value="CoA_transf_3"/>
    <property type="match status" value="1"/>
</dbReference>
<dbReference type="EMBL" id="CABVLU010000002">
    <property type="protein sequence ID" value="VVT51627.1"/>
    <property type="molecule type" value="Genomic_DNA"/>
</dbReference>
<accession>A0A5E8BM99</accession>
<organism evidence="2 3">
    <name type="scientific">Magnusiomyces paraingens</name>
    <dbReference type="NCBI Taxonomy" id="2606893"/>
    <lineage>
        <taxon>Eukaryota</taxon>
        <taxon>Fungi</taxon>
        <taxon>Dikarya</taxon>
        <taxon>Ascomycota</taxon>
        <taxon>Saccharomycotina</taxon>
        <taxon>Dipodascomycetes</taxon>
        <taxon>Dipodascales</taxon>
        <taxon>Dipodascaceae</taxon>
        <taxon>Magnusiomyces</taxon>
    </lineage>
</organism>
<dbReference type="GO" id="GO:0003824">
    <property type="term" value="F:catalytic activity"/>
    <property type="evidence" value="ECO:0007669"/>
    <property type="project" value="InterPro"/>
</dbReference>
<dbReference type="PANTHER" id="PTHR48228:SF5">
    <property type="entry name" value="ALPHA-METHYLACYL-COA RACEMASE"/>
    <property type="match status" value="1"/>
</dbReference>
<dbReference type="InterPro" id="IPR003673">
    <property type="entry name" value="CoA-Trfase_fam_III"/>
</dbReference>
<comment type="similarity">
    <text evidence="1">Belongs to the CoA-transferase III family.</text>
</comment>
<dbReference type="Proteomes" id="UP000398389">
    <property type="component" value="Unassembled WGS sequence"/>
</dbReference>
<evidence type="ECO:0000256" key="1">
    <source>
        <dbReference type="ARBA" id="ARBA00008383"/>
    </source>
</evidence>